<feature type="repeat" description="PPR" evidence="1">
    <location>
        <begin position="200"/>
        <end position="234"/>
    </location>
</feature>
<dbReference type="AlphaFoldDB" id="A0A8B8HT51"/>
<reference evidence="3" key="1">
    <citation type="submission" date="2025-08" db="UniProtKB">
        <authorList>
            <consortium name="RefSeq"/>
        </authorList>
    </citation>
    <scope>IDENTIFICATION</scope>
    <source>
        <tissue evidence="3">Whole body</tissue>
    </source>
</reference>
<dbReference type="GeneID" id="113393906"/>
<evidence type="ECO:0000256" key="1">
    <source>
        <dbReference type="PROSITE-ProRule" id="PRU00708"/>
    </source>
</evidence>
<proteinExistence type="predicted"/>
<keyword evidence="2" id="KW-1185">Reference proteome</keyword>
<organism evidence="2 3">
    <name type="scientific">Vanessa tameamea</name>
    <name type="common">Kamehameha butterfly</name>
    <dbReference type="NCBI Taxonomy" id="334116"/>
    <lineage>
        <taxon>Eukaryota</taxon>
        <taxon>Metazoa</taxon>
        <taxon>Ecdysozoa</taxon>
        <taxon>Arthropoda</taxon>
        <taxon>Hexapoda</taxon>
        <taxon>Insecta</taxon>
        <taxon>Pterygota</taxon>
        <taxon>Neoptera</taxon>
        <taxon>Endopterygota</taxon>
        <taxon>Lepidoptera</taxon>
        <taxon>Glossata</taxon>
        <taxon>Ditrysia</taxon>
        <taxon>Papilionoidea</taxon>
        <taxon>Nymphalidae</taxon>
        <taxon>Nymphalinae</taxon>
        <taxon>Vanessa</taxon>
    </lineage>
</organism>
<accession>A0A8B8HT51</accession>
<dbReference type="NCBIfam" id="TIGR00756">
    <property type="entry name" value="PPR"/>
    <property type="match status" value="2"/>
</dbReference>
<gene>
    <name evidence="3" type="primary">LOC113393906</name>
</gene>
<dbReference type="GO" id="GO:0005759">
    <property type="term" value="C:mitochondrial matrix"/>
    <property type="evidence" value="ECO:0007669"/>
    <property type="project" value="TreeGrafter"/>
</dbReference>
<dbReference type="PANTHER" id="PTHR24014">
    <property type="entry name" value="2-OXOGLUTARATE AND IRON-DEPENDENT OXYGENASE DOMAIN-CONTAINING PROTEIN 2"/>
    <property type="match status" value="1"/>
</dbReference>
<dbReference type="Pfam" id="PF13812">
    <property type="entry name" value="PPR_3"/>
    <property type="match status" value="1"/>
</dbReference>
<dbReference type="RefSeq" id="XP_026486806.2">
    <property type="nucleotide sequence ID" value="XM_026631021.2"/>
</dbReference>
<sequence length="698" mass="81352">MALRCLNLLKNIRSSNVILRQNLLCTSITPNRINDIKKNRTEDRIAYVRDPDSFGTLSGPIIKETLEDEGDIKEEQFLQNIPLNSQKLSTKQYADLIKQYLKYKRIKDAIDVLEIKMLKEDRVKPENYIYNILIGACAEVGYTKKAFKLFNDMKRRALKPTGDTYTCLFESCMNSPFPSYGLKMATHLRSLMIEKGVEPNITIFNVMIKTFGRLSDLPTAFKIVDEMISKKIKIRVHTFNHLLQACIANKESGLKQALIVWRKMLKMKEKPNLYSFNLMLKCIKDCNLGTKEDVLDIIGIIQEQNLLLDVKPQQLQIEANPSTSPSHSNIDSIETKAKVETKFLDEKDKELTRQAEYNRTKYSIGMIDTQENNSNAGCLNQDGFHIELIQSQKKLLPQIPERTLPNLLSKIVNINEVLAFQDVHTAQDKFAMIGGQDDFLKEMEAYSVKPNIKTFTQMLYVIDDSIEAENKLMDTMKILKIKADIDFYNMLIKRRCLRLDYNNAIEVRSIMEKDSKSRQRHPLNKKHKLKANIMTYGVLAMTCDTKEKAESLLSEMKENQLKINIEILGTLLKNGTRQTQFGYILYIMNIVKQEDLRVNDVFIKHLEGFNDKCLHIIEKNNREQRESPVFMAAYKRFNNIYNNWLKEMNVEEVLKPEHPWKQFVEANPTPIQRENMKIVEPKKFYKRSRKFIHYRPRL</sequence>
<dbReference type="GO" id="GO:0000049">
    <property type="term" value="F:tRNA binding"/>
    <property type="evidence" value="ECO:0007669"/>
    <property type="project" value="TreeGrafter"/>
</dbReference>
<feature type="repeat" description="PPR" evidence="1">
    <location>
        <begin position="126"/>
        <end position="160"/>
    </location>
</feature>
<name>A0A8B8HT51_VANTA</name>
<dbReference type="PANTHER" id="PTHR24014:SF6">
    <property type="entry name" value="PENTATRICOPEPTIDE REPEAT-CONTAINING PROTEIN 1, MITOCHONDRIAL"/>
    <property type="match status" value="1"/>
</dbReference>
<evidence type="ECO:0000313" key="2">
    <source>
        <dbReference type="Proteomes" id="UP001652626"/>
    </source>
</evidence>
<dbReference type="Pfam" id="PF13041">
    <property type="entry name" value="PPR_2"/>
    <property type="match status" value="1"/>
</dbReference>
<dbReference type="PROSITE" id="PS51375">
    <property type="entry name" value="PPR"/>
    <property type="match status" value="2"/>
</dbReference>
<dbReference type="Proteomes" id="UP001652626">
    <property type="component" value="Chromosome 16"/>
</dbReference>
<dbReference type="GO" id="GO:0042780">
    <property type="term" value="P:tRNA 3'-end processing"/>
    <property type="evidence" value="ECO:0007669"/>
    <property type="project" value="TreeGrafter"/>
</dbReference>
<dbReference type="Gene3D" id="1.25.40.10">
    <property type="entry name" value="Tetratricopeptide repeat domain"/>
    <property type="match status" value="3"/>
</dbReference>
<evidence type="ECO:0000313" key="3">
    <source>
        <dbReference type="RefSeq" id="XP_026486806.2"/>
    </source>
</evidence>
<dbReference type="OrthoDB" id="185373at2759"/>
<dbReference type="InterPro" id="IPR002885">
    <property type="entry name" value="PPR_rpt"/>
</dbReference>
<dbReference type="OMA" id="EHPENTG"/>
<protein>
    <submittedName>
        <fullName evidence="3">Pentatricopeptide repeat-containing protein 1, mitochondrial</fullName>
    </submittedName>
</protein>
<dbReference type="InterPro" id="IPR011990">
    <property type="entry name" value="TPR-like_helical_dom_sf"/>
</dbReference>